<evidence type="ECO:0000313" key="9">
    <source>
        <dbReference type="EMBL" id="MBD1545696.1"/>
    </source>
</evidence>
<name>A0A926P298_9HYPH</name>
<dbReference type="GO" id="GO:0009424">
    <property type="term" value="C:bacterial-type flagellum hook"/>
    <property type="evidence" value="ECO:0007669"/>
    <property type="project" value="InterPro"/>
</dbReference>
<dbReference type="AlphaFoldDB" id="A0A926P298"/>
<comment type="subcellular location">
    <subcellularLocation>
        <location evidence="1">Bacterial flagellum</location>
    </subcellularLocation>
    <subcellularLocation>
        <location evidence="2">Secreted</location>
    </subcellularLocation>
</comment>
<dbReference type="NCBIfam" id="TIGR02492">
    <property type="entry name" value="flgK_ends"/>
    <property type="match status" value="1"/>
</dbReference>
<dbReference type="GO" id="GO:0005198">
    <property type="term" value="F:structural molecule activity"/>
    <property type="evidence" value="ECO:0007669"/>
    <property type="project" value="InterPro"/>
</dbReference>
<dbReference type="EMBL" id="JABFCZ010000005">
    <property type="protein sequence ID" value="MBD1545696.1"/>
    <property type="molecule type" value="Genomic_DNA"/>
</dbReference>
<organism evidence="9 10">
    <name type="scientific">Roseibium aggregatum</name>
    <dbReference type="NCBI Taxonomy" id="187304"/>
    <lineage>
        <taxon>Bacteria</taxon>
        <taxon>Pseudomonadati</taxon>
        <taxon>Pseudomonadota</taxon>
        <taxon>Alphaproteobacteria</taxon>
        <taxon>Hyphomicrobiales</taxon>
        <taxon>Stappiaceae</taxon>
        <taxon>Roseibium</taxon>
    </lineage>
</organism>
<evidence type="ECO:0000256" key="4">
    <source>
        <dbReference type="ARBA" id="ARBA00016244"/>
    </source>
</evidence>
<dbReference type="GO" id="GO:0005576">
    <property type="term" value="C:extracellular region"/>
    <property type="evidence" value="ECO:0007669"/>
    <property type="project" value="UniProtKB-SubCell"/>
</dbReference>
<dbReference type="PANTHER" id="PTHR30033">
    <property type="entry name" value="FLAGELLAR HOOK-ASSOCIATED PROTEIN 1"/>
    <property type="match status" value="1"/>
</dbReference>
<evidence type="ECO:0000256" key="6">
    <source>
        <dbReference type="ARBA" id="ARBA00023143"/>
    </source>
</evidence>
<dbReference type="InterPro" id="IPR010930">
    <property type="entry name" value="Flg_bb/hook_C_dom"/>
</dbReference>
<reference evidence="9" key="1">
    <citation type="submission" date="2020-05" db="EMBL/GenBank/DDBJ databases">
        <title>Identification of trans-AT polyketide cluster in two marine bacteria, producers of a novel glutaramide-containing polyketide sesbanimide D and analogs.</title>
        <authorList>
            <person name="Kacar D."/>
            <person name="Rodriguez P."/>
            <person name="Canedo L."/>
            <person name="Gonzalez E."/>
            <person name="Galan B."/>
            <person name="De La Calle F."/>
            <person name="Garcia J.L."/>
        </authorList>
    </citation>
    <scope>NUCLEOTIDE SEQUENCE</scope>
    <source>
        <strain evidence="9">PHM038</strain>
    </source>
</reference>
<evidence type="ECO:0000259" key="7">
    <source>
        <dbReference type="Pfam" id="PF06429"/>
    </source>
</evidence>
<keyword evidence="9" id="KW-0969">Cilium</keyword>
<gene>
    <name evidence="9" type="primary">flgK</name>
    <name evidence="9" type="ORF">HK439_05440</name>
</gene>
<dbReference type="InterPro" id="IPR053927">
    <property type="entry name" value="FlgK_helical"/>
</dbReference>
<dbReference type="Proteomes" id="UP000598467">
    <property type="component" value="Unassembled WGS sequence"/>
</dbReference>
<dbReference type="Pfam" id="PF22638">
    <property type="entry name" value="FlgK_D1"/>
    <property type="match status" value="1"/>
</dbReference>
<comment type="caution">
    <text evidence="9">The sequence shown here is derived from an EMBL/GenBank/DDBJ whole genome shotgun (WGS) entry which is preliminary data.</text>
</comment>
<evidence type="ECO:0000259" key="8">
    <source>
        <dbReference type="Pfam" id="PF22638"/>
    </source>
</evidence>
<keyword evidence="9" id="KW-0966">Cell projection</keyword>
<evidence type="ECO:0000313" key="10">
    <source>
        <dbReference type="Proteomes" id="UP000598467"/>
    </source>
</evidence>
<keyword evidence="6" id="KW-0975">Bacterial flagellum</keyword>
<evidence type="ECO:0000256" key="2">
    <source>
        <dbReference type="ARBA" id="ARBA00004613"/>
    </source>
</evidence>
<feature type="domain" description="Flagellar hook-associated protein FlgK helical" evidence="8">
    <location>
        <begin position="92"/>
        <end position="313"/>
    </location>
</feature>
<dbReference type="Pfam" id="PF06429">
    <property type="entry name" value="Flg_bbr_C"/>
    <property type="match status" value="1"/>
</dbReference>
<protein>
    <recommendedName>
        <fullName evidence="4">Flagellar hook-associated protein 1</fullName>
    </recommendedName>
</protein>
<keyword evidence="5" id="KW-0964">Secreted</keyword>
<proteinExistence type="inferred from homology"/>
<feature type="domain" description="Flagellar basal-body/hook protein C-terminal" evidence="7">
    <location>
        <begin position="454"/>
        <end position="491"/>
    </location>
</feature>
<evidence type="ECO:0000256" key="1">
    <source>
        <dbReference type="ARBA" id="ARBA00004365"/>
    </source>
</evidence>
<dbReference type="GO" id="GO:0044780">
    <property type="term" value="P:bacterial-type flagellum assembly"/>
    <property type="evidence" value="ECO:0007669"/>
    <property type="project" value="InterPro"/>
</dbReference>
<evidence type="ECO:0000256" key="3">
    <source>
        <dbReference type="ARBA" id="ARBA00009677"/>
    </source>
</evidence>
<sequence length="495" mass="51902">MSLSVALQVAQSALAARQAETATTSRNIAGAQDAGYTRKSVMLSSVYSEAGQSGGVRVEGIARTTDSALYTSLLTSTSAGSSQQAVLDGLERLNETIGDTALEMSPSARLGDLKTSIQAYASDPNNTILAQDFLQNAKDMARSLKEGSDLVQSVRADADAAIDDSVDEINKLLGQLEDLNTVIVRGTQSGADVTDALDSRDQVLLSLSEEIGIRTLTQADGGMVVYTDSGVTLFETTARTVSFDKTNTFGPATIGNQVYIDGVPVAGPNAIMPISSGRLQGLTTLRDDVAVTYQSQLDEIARGLVEAFAEIDQVAAGPDQAGLFTWTGGPAVPATGTLVIGLAADIQVNANADPDQGGDLDLLRDGGISDPLDPNYDYNPGDLAGYSGRLQDYLDAMDAPRVFDSGVELDPTDTLSGFASSSVSWLESRRQTATSDLEVQSVIVSRTAESLSNATGVNLDEEMTRMLDIERAYAAAAKLITAVESMLDDLLAAAR</sequence>
<dbReference type="InterPro" id="IPR002371">
    <property type="entry name" value="FlgK"/>
</dbReference>
<keyword evidence="9" id="KW-0282">Flagellum</keyword>
<dbReference type="SUPFAM" id="SSF64518">
    <property type="entry name" value="Phase 1 flagellin"/>
    <property type="match status" value="1"/>
</dbReference>
<accession>A0A926P298</accession>
<dbReference type="PANTHER" id="PTHR30033:SF1">
    <property type="entry name" value="FLAGELLAR HOOK-ASSOCIATED PROTEIN 1"/>
    <property type="match status" value="1"/>
</dbReference>
<comment type="similarity">
    <text evidence="3">Belongs to the flagella basal body rod proteins family.</text>
</comment>
<dbReference type="RefSeq" id="WP_190290370.1">
    <property type="nucleotide sequence ID" value="NZ_JABFCZ010000005.1"/>
</dbReference>
<evidence type="ECO:0000256" key="5">
    <source>
        <dbReference type="ARBA" id="ARBA00022525"/>
    </source>
</evidence>